<keyword evidence="4" id="KW-0808">Transferase</keyword>
<dbReference type="InterPro" id="IPR012818">
    <property type="entry name" value="CbiE"/>
</dbReference>
<evidence type="ECO:0000313" key="7">
    <source>
        <dbReference type="EMBL" id="MCQ1528350.1"/>
    </source>
</evidence>
<evidence type="ECO:0000256" key="4">
    <source>
        <dbReference type="ARBA" id="ARBA00022679"/>
    </source>
</evidence>
<dbReference type="InterPro" id="IPR014776">
    <property type="entry name" value="4pyrrole_Mease_sub2"/>
</dbReference>
<dbReference type="Gene3D" id="3.30.950.10">
    <property type="entry name" value="Methyltransferase, Cobalt-precorrin-4 Transmethylase, Domain 2"/>
    <property type="match status" value="1"/>
</dbReference>
<dbReference type="Pfam" id="PF00590">
    <property type="entry name" value="TP_methylase"/>
    <property type="match status" value="1"/>
</dbReference>
<proteinExistence type="predicted"/>
<dbReference type="NCBIfam" id="TIGR02467">
    <property type="entry name" value="CbiE"/>
    <property type="match status" value="1"/>
</dbReference>
<evidence type="ECO:0000256" key="2">
    <source>
        <dbReference type="ARBA" id="ARBA00022573"/>
    </source>
</evidence>
<evidence type="ECO:0000259" key="6">
    <source>
        <dbReference type="Pfam" id="PF00590"/>
    </source>
</evidence>
<evidence type="ECO:0000313" key="8">
    <source>
        <dbReference type="Proteomes" id="UP001651880"/>
    </source>
</evidence>
<sequence length="200" mass="22420">MYGVIIAGIGPGNPDYLTMEVKKAIEEAEHIIAFGRAGESLKSLEKEFIKVKRVDEVIDYIGRHKDALLLASGDPCFYGITDFLKAKSIAIERILPGISSFQYMMTKLKKSWQGAQFLSLHGREEDMERAKNNRLSIILTDDKNTPSQISQRLKALGAKGRIYAGYNLSYDDERIIEAEIGENFEDISPLAVVVVEDEMD</sequence>
<dbReference type="EMBL" id="JAJEKE010000001">
    <property type="protein sequence ID" value="MCQ1528350.1"/>
    <property type="molecule type" value="Genomic_DNA"/>
</dbReference>
<keyword evidence="8" id="KW-1185">Reference proteome</keyword>
<evidence type="ECO:0000256" key="1">
    <source>
        <dbReference type="ARBA" id="ARBA00004953"/>
    </source>
</evidence>
<gene>
    <name evidence="7" type="primary">cbiE</name>
    <name evidence="7" type="ORF">LJD61_02145</name>
</gene>
<dbReference type="PANTHER" id="PTHR43182">
    <property type="entry name" value="COBALT-PRECORRIN-6B C(15)-METHYLTRANSFERASE (DECARBOXYLATING)"/>
    <property type="match status" value="1"/>
</dbReference>
<keyword evidence="2" id="KW-0169">Cobalamin biosynthesis</keyword>
<accession>A0ABT1NAS0</accession>
<comment type="pathway">
    <text evidence="1">Cofactor biosynthesis; adenosylcobalamin biosynthesis.</text>
</comment>
<evidence type="ECO:0000256" key="5">
    <source>
        <dbReference type="ARBA" id="ARBA00022691"/>
    </source>
</evidence>
<dbReference type="CDD" id="cd11644">
    <property type="entry name" value="Precorrin-6Y-MT"/>
    <property type="match status" value="1"/>
</dbReference>
<protein>
    <submittedName>
        <fullName evidence="7">Precorrin-6y C5,15-methyltransferase (Decarboxylating) subunit CbiE</fullName>
    </submittedName>
</protein>
<dbReference type="InterPro" id="IPR050714">
    <property type="entry name" value="Cobalamin_biosynth_MTase"/>
</dbReference>
<dbReference type="PANTHER" id="PTHR43182:SF1">
    <property type="entry name" value="COBALT-PRECORRIN-7 C(5)-METHYLTRANSFERASE"/>
    <property type="match status" value="1"/>
</dbReference>
<dbReference type="InterPro" id="IPR035996">
    <property type="entry name" value="4pyrrol_Methylase_sf"/>
</dbReference>
<dbReference type="RefSeq" id="WP_255226015.1">
    <property type="nucleotide sequence ID" value="NZ_JAJEKE010000001.1"/>
</dbReference>
<name>A0ABT1NAS0_9FIRM</name>
<dbReference type="Proteomes" id="UP001651880">
    <property type="component" value="Unassembled WGS sequence"/>
</dbReference>
<dbReference type="Gene3D" id="3.40.1010.10">
    <property type="entry name" value="Cobalt-precorrin-4 Transmethylase, Domain 1"/>
    <property type="match status" value="1"/>
</dbReference>
<evidence type="ECO:0000256" key="3">
    <source>
        <dbReference type="ARBA" id="ARBA00022603"/>
    </source>
</evidence>
<reference evidence="7 8" key="1">
    <citation type="submission" date="2021-10" db="EMBL/GenBank/DDBJ databases">
        <title>Lutispora strain m25 sp. nov., a thermophilic, non-spore-forming bacterium isolated from a lab-scale methanogenic bioreactor digesting anaerobic sludge.</title>
        <authorList>
            <person name="El Houari A."/>
            <person name="Mcdonald J."/>
        </authorList>
    </citation>
    <scope>NUCLEOTIDE SEQUENCE [LARGE SCALE GENOMIC DNA]</scope>
    <source>
        <strain evidence="8">m25</strain>
    </source>
</reference>
<keyword evidence="3" id="KW-0489">Methyltransferase</keyword>
<keyword evidence="5" id="KW-0949">S-adenosyl-L-methionine</keyword>
<dbReference type="SUPFAM" id="SSF53790">
    <property type="entry name" value="Tetrapyrrole methylase"/>
    <property type="match status" value="1"/>
</dbReference>
<dbReference type="InterPro" id="IPR000878">
    <property type="entry name" value="4pyrrol_Mease"/>
</dbReference>
<dbReference type="InterPro" id="IPR014777">
    <property type="entry name" value="4pyrrole_Mease_sub1"/>
</dbReference>
<organism evidence="7 8">
    <name type="scientific">Lutispora saccharofermentans</name>
    <dbReference type="NCBI Taxonomy" id="3024236"/>
    <lineage>
        <taxon>Bacteria</taxon>
        <taxon>Bacillati</taxon>
        <taxon>Bacillota</taxon>
        <taxon>Clostridia</taxon>
        <taxon>Lutisporales</taxon>
        <taxon>Lutisporaceae</taxon>
        <taxon>Lutispora</taxon>
    </lineage>
</organism>
<feature type="domain" description="Tetrapyrrole methylase" evidence="6">
    <location>
        <begin position="4"/>
        <end position="182"/>
    </location>
</feature>
<comment type="caution">
    <text evidence="7">The sequence shown here is derived from an EMBL/GenBank/DDBJ whole genome shotgun (WGS) entry which is preliminary data.</text>
</comment>